<protein>
    <recommendedName>
        <fullName evidence="3">Secreted protein</fullName>
    </recommendedName>
</protein>
<dbReference type="Proteomes" id="UP001501624">
    <property type="component" value="Unassembled WGS sequence"/>
</dbReference>
<evidence type="ECO:0000313" key="1">
    <source>
        <dbReference type="EMBL" id="GAA3827989.1"/>
    </source>
</evidence>
<organism evidence="1 2">
    <name type="scientific">Amycolatopsis tucumanensis</name>
    <dbReference type="NCBI Taxonomy" id="401106"/>
    <lineage>
        <taxon>Bacteria</taxon>
        <taxon>Bacillati</taxon>
        <taxon>Actinomycetota</taxon>
        <taxon>Actinomycetes</taxon>
        <taxon>Pseudonocardiales</taxon>
        <taxon>Pseudonocardiaceae</taxon>
        <taxon>Amycolatopsis</taxon>
    </lineage>
</organism>
<reference evidence="2" key="1">
    <citation type="journal article" date="2019" name="Int. J. Syst. Evol. Microbiol.">
        <title>The Global Catalogue of Microorganisms (GCM) 10K type strain sequencing project: providing services to taxonomists for standard genome sequencing and annotation.</title>
        <authorList>
            <consortium name="The Broad Institute Genomics Platform"/>
            <consortium name="The Broad Institute Genome Sequencing Center for Infectious Disease"/>
            <person name="Wu L."/>
            <person name="Ma J."/>
        </authorList>
    </citation>
    <scope>NUCLEOTIDE SEQUENCE [LARGE SCALE GENOMIC DNA]</scope>
    <source>
        <strain evidence="2">JCM 17017</strain>
    </source>
</reference>
<proteinExistence type="predicted"/>
<dbReference type="EMBL" id="BAABCM010000008">
    <property type="protein sequence ID" value="GAA3827989.1"/>
    <property type="molecule type" value="Genomic_DNA"/>
</dbReference>
<comment type="caution">
    <text evidence="1">The sequence shown here is derived from an EMBL/GenBank/DDBJ whole genome shotgun (WGS) entry which is preliminary data.</text>
</comment>
<keyword evidence="2" id="KW-1185">Reference proteome</keyword>
<sequence length="115" mass="12390">MSKLIGAAVSLSWGPATSARILEQAFDSRSLGCARGLSRATYFRVPPGRRVRRYRYAAAITRQGEEAMSLDGGRSKWALLICTRSGVSRFSCDLGKCSICPALPNRPPSPGSLIT</sequence>
<evidence type="ECO:0000313" key="2">
    <source>
        <dbReference type="Proteomes" id="UP001501624"/>
    </source>
</evidence>
<gene>
    <name evidence="1" type="ORF">GCM10022380_53170</name>
</gene>
<evidence type="ECO:0008006" key="3">
    <source>
        <dbReference type="Google" id="ProtNLM"/>
    </source>
</evidence>
<name>A0ABP7IVB4_9PSEU</name>
<accession>A0ABP7IVB4</accession>